<evidence type="ECO:0000313" key="3">
    <source>
        <dbReference type="Proteomes" id="UP000572377"/>
    </source>
</evidence>
<dbReference type="Proteomes" id="UP000572377">
    <property type="component" value="Unassembled WGS sequence"/>
</dbReference>
<gene>
    <name evidence="2" type="ORF">HMH01_10585</name>
</gene>
<sequence>MARYLIIRSAKVAMLVGVAAGALFLAGGNIMHAQGQGGGSESSGGGGGGSDSGSGGGGGGGNSDAGSGGSSSGGGISNQGGTAGQAGTGGQTDTGGGAGAGGQGERPAAAPTAEADEDSVRPGWAGGNPELNPHAGAGSGNPSSGTTKGDIYGDLVMLLRDPATGEPIVAGTSVDPETGEEITEYYVCLDADCGTYIATELGELPEGVTAIAVDFGRSSVARAPSSVTDHALEEALSKLETADEVALDLSGRIVYSIDGTWYTIDSPLENLALYIDLAAGLATDTTTATETVLDALGLATLDMAASLLAGVADKTGDITLDYLVNENVISGVVEAGVYYDYSTFEYSRDYPTDYTYWVSIDGALPVTATLDINAYLADESVNGALPDATDYAALFAAAADDALEVIELAHTQIYTELLPGTVVE</sequence>
<protein>
    <submittedName>
        <fullName evidence="2">Uncharacterized protein</fullName>
    </submittedName>
</protein>
<accession>A0A849L3V2</accession>
<dbReference type="RefSeq" id="WP_171325092.1">
    <property type="nucleotide sequence ID" value="NZ_JABFBC010000001.1"/>
</dbReference>
<feature type="region of interest" description="Disordered" evidence="1">
    <location>
        <begin position="35"/>
        <end position="149"/>
    </location>
</feature>
<proteinExistence type="predicted"/>
<evidence type="ECO:0000313" key="2">
    <source>
        <dbReference type="EMBL" id="NNU80884.1"/>
    </source>
</evidence>
<evidence type="ECO:0000256" key="1">
    <source>
        <dbReference type="SAM" id="MobiDB-lite"/>
    </source>
</evidence>
<organism evidence="2 3">
    <name type="scientific">Halovulum dunhuangense</name>
    <dbReference type="NCBI Taxonomy" id="1505036"/>
    <lineage>
        <taxon>Bacteria</taxon>
        <taxon>Pseudomonadati</taxon>
        <taxon>Pseudomonadota</taxon>
        <taxon>Alphaproteobacteria</taxon>
        <taxon>Rhodobacterales</taxon>
        <taxon>Paracoccaceae</taxon>
        <taxon>Halovulum</taxon>
    </lineage>
</organism>
<keyword evidence="3" id="KW-1185">Reference proteome</keyword>
<dbReference type="EMBL" id="JABFBC010000001">
    <property type="protein sequence ID" value="NNU80884.1"/>
    <property type="molecule type" value="Genomic_DNA"/>
</dbReference>
<comment type="caution">
    <text evidence="2">The sequence shown here is derived from an EMBL/GenBank/DDBJ whole genome shotgun (WGS) entry which is preliminary data.</text>
</comment>
<feature type="compositionally biased region" description="Gly residues" evidence="1">
    <location>
        <begin position="35"/>
        <end position="104"/>
    </location>
</feature>
<reference evidence="2 3" key="1">
    <citation type="submission" date="2020-05" db="EMBL/GenBank/DDBJ databases">
        <title>Gimesia benthica sp. nov., a novel planctomycete isolated from a deep-sea water sample of the Northwest Indian Ocean.</title>
        <authorList>
            <person name="Wang J."/>
            <person name="Ruan C."/>
            <person name="Song L."/>
            <person name="Zhu Y."/>
            <person name="Li A."/>
            <person name="Zheng X."/>
            <person name="Wang L."/>
            <person name="Lu Z."/>
            <person name="Huang Y."/>
            <person name="Du W."/>
            <person name="Zhou Y."/>
            <person name="Huang L."/>
            <person name="Dai X."/>
        </authorList>
    </citation>
    <scope>NUCLEOTIDE SEQUENCE [LARGE SCALE GENOMIC DNA]</scope>
    <source>
        <strain evidence="2 3">YYQ-30</strain>
    </source>
</reference>
<name>A0A849L3V2_9RHOB</name>
<dbReference type="AlphaFoldDB" id="A0A849L3V2"/>